<keyword evidence="2" id="KW-1185">Reference proteome</keyword>
<evidence type="ECO:0000313" key="1">
    <source>
        <dbReference type="EMBL" id="KRL97433.1"/>
    </source>
</evidence>
<evidence type="ECO:0000313" key="2">
    <source>
        <dbReference type="Proteomes" id="UP000051166"/>
    </source>
</evidence>
<dbReference type="EMBL" id="AZFQ01000052">
    <property type="protein sequence ID" value="KRL97433.1"/>
    <property type="molecule type" value="Genomic_DNA"/>
</dbReference>
<proteinExistence type="predicted"/>
<accession>A0A0R1UW08</accession>
<dbReference type="STRING" id="1423801.FD50_GL001414"/>
<gene>
    <name evidence="1" type="ORF">FD50_GL001414</name>
</gene>
<sequence length="50" mass="5990">MHYIQKQLTDPISKLIFFLQQHDHDEAVHSHHVKLLHQYLVLCNQETQAL</sequence>
<protein>
    <submittedName>
        <fullName evidence="1">Uncharacterized protein</fullName>
    </submittedName>
</protein>
<comment type="caution">
    <text evidence="1">The sequence shown here is derived from an EMBL/GenBank/DDBJ whole genome shotgun (WGS) entry which is preliminary data.</text>
</comment>
<dbReference type="AlphaFoldDB" id="A0A0R1UW08"/>
<organism evidence="1 2">
    <name type="scientific">Liquorilactobacillus satsumensis DSM 16230 = JCM 12392</name>
    <dbReference type="NCBI Taxonomy" id="1423801"/>
    <lineage>
        <taxon>Bacteria</taxon>
        <taxon>Bacillati</taxon>
        <taxon>Bacillota</taxon>
        <taxon>Bacilli</taxon>
        <taxon>Lactobacillales</taxon>
        <taxon>Lactobacillaceae</taxon>
        <taxon>Liquorilactobacillus</taxon>
    </lineage>
</organism>
<dbReference type="Proteomes" id="UP000051166">
    <property type="component" value="Unassembled WGS sequence"/>
</dbReference>
<reference evidence="1 2" key="1">
    <citation type="journal article" date="2015" name="Genome Announc.">
        <title>Expanding the biotechnology potential of lactobacilli through comparative genomics of 213 strains and associated genera.</title>
        <authorList>
            <person name="Sun Z."/>
            <person name="Harris H.M."/>
            <person name="McCann A."/>
            <person name="Guo C."/>
            <person name="Argimon S."/>
            <person name="Zhang W."/>
            <person name="Yang X."/>
            <person name="Jeffery I.B."/>
            <person name="Cooney J.C."/>
            <person name="Kagawa T.F."/>
            <person name="Liu W."/>
            <person name="Song Y."/>
            <person name="Salvetti E."/>
            <person name="Wrobel A."/>
            <person name="Rasinkangas P."/>
            <person name="Parkhill J."/>
            <person name="Rea M.C."/>
            <person name="O'Sullivan O."/>
            <person name="Ritari J."/>
            <person name="Douillard F.P."/>
            <person name="Paul Ross R."/>
            <person name="Yang R."/>
            <person name="Briner A.E."/>
            <person name="Felis G.E."/>
            <person name="de Vos W.M."/>
            <person name="Barrangou R."/>
            <person name="Klaenhammer T.R."/>
            <person name="Caufield P.W."/>
            <person name="Cui Y."/>
            <person name="Zhang H."/>
            <person name="O'Toole P.W."/>
        </authorList>
    </citation>
    <scope>NUCLEOTIDE SEQUENCE [LARGE SCALE GENOMIC DNA]</scope>
    <source>
        <strain evidence="1 2">DSM 16230</strain>
    </source>
</reference>
<name>A0A0R1UW08_9LACO</name>